<evidence type="ECO:0000256" key="8">
    <source>
        <dbReference type="ARBA" id="ARBA00031427"/>
    </source>
</evidence>
<dbReference type="GO" id="GO:0009097">
    <property type="term" value="P:isoleucine biosynthetic process"/>
    <property type="evidence" value="ECO:0007669"/>
    <property type="project" value="TreeGrafter"/>
</dbReference>
<evidence type="ECO:0000256" key="4">
    <source>
        <dbReference type="ARBA" id="ARBA00012096"/>
    </source>
</evidence>
<dbReference type="InterPro" id="IPR050147">
    <property type="entry name" value="Ser/Thr_Dehydratase"/>
</dbReference>
<dbReference type="OrthoDB" id="9811476at2"/>
<reference evidence="10 11" key="1">
    <citation type="submission" date="2018-11" db="EMBL/GenBank/DDBJ databases">
        <title>Draft genome of Simplicispira Flexivirga sp. BO-16.</title>
        <authorList>
            <person name="Im W.T."/>
        </authorList>
    </citation>
    <scope>NUCLEOTIDE SEQUENCE [LARGE SCALE GENOMIC DNA]</scope>
    <source>
        <strain evidence="10 11">BO-16</strain>
    </source>
</reference>
<sequence>MSNLSFAGVLHAADVIGAELPPTPSWNYPALDAATGCQVVVKHENVQPTGAFKVRGGVSLSAGLTAEERRAGLVSASTGNHAQSVAYAARLAGAPAVLVMPVTAPEAKAHATRLLGAEVVRHGATMGEACDFAVSLAAERGMRYVSPGDEPAVVHGHATIYLELLQRHPDLEAIYVPVGSGSGAAGACLVRDELAPSCRVVGVQSAAAPAAYNSWRSGRVEQAECRTRFSGVATSRGSQLPLAVMHERLDDFLLVDDDEILSAMRLFSTAAHTLAEGAGAAALAGLLADTRRPQRCAVVCTGGNADAGEIADIGALAAVG</sequence>
<keyword evidence="11" id="KW-1185">Reference proteome</keyword>
<gene>
    <name evidence="10" type="ORF">EFY87_06735</name>
</gene>
<keyword evidence="5" id="KW-0663">Pyridoxal phosphate</keyword>
<dbReference type="GO" id="GO:0006567">
    <property type="term" value="P:L-threonine catabolic process"/>
    <property type="evidence" value="ECO:0007669"/>
    <property type="project" value="TreeGrafter"/>
</dbReference>
<evidence type="ECO:0000256" key="1">
    <source>
        <dbReference type="ARBA" id="ARBA00001274"/>
    </source>
</evidence>
<dbReference type="GO" id="GO:0006565">
    <property type="term" value="P:L-serine catabolic process"/>
    <property type="evidence" value="ECO:0007669"/>
    <property type="project" value="TreeGrafter"/>
</dbReference>
<evidence type="ECO:0000313" key="11">
    <source>
        <dbReference type="Proteomes" id="UP000271678"/>
    </source>
</evidence>
<evidence type="ECO:0000313" key="10">
    <source>
        <dbReference type="EMBL" id="RNI23955.1"/>
    </source>
</evidence>
<dbReference type="EC" id="4.3.1.19" evidence="4"/>
<dbReference type="RefSeq" id="WP_123270695.1">
    <property type="nucleotide sequence ID" value="NZ_RJJQ01000004.1"/>
</dbReference>
<dbReference type="Pfam" id="PF00291">
    <property type="entry name" value="PALP"/>
    <property type="match status" value="1"/>
</dbReference>
<protein>
    <recommendedName>
        <fullName evidence="4">threonine ammonia-lyase</fullName>
        <ecNumber evidence="4">4.3.1.19</ecNumber>
    </recommendedName>
    <alternativeName>
        <fullName evidence="8">Threonine deaminase</fullName>
    </alternativeName>
</protein>
<dbReference type="FunFam" id="3.40.50.1100:FF:000005">
    <property type="entry name" value="Threonine dehydratase catabolic"/>
    <property type="match status" value="1"/>
</dbReference>
<keyword evidence="6" id="KW-0456">Lyase</keyword>
<evidence type="ECO:0000256" key="3">
    <source>
        <dbReference type="ARBA" id="ARBA00010869"/>
    </source>
</evidence>
<proteinExistence type="inferred from homology"/>
<comment type="function">
    <text evidence="7">Catalyzes the anaerobic formation of alpha-ketobutyrate and ammonia from threonine in a two-step reaction. The first step involved a dehydration of threonine and a production of enamine intermediates (aminocrotonate), which tautomerizes to its imine form (iminobutyrate). Both intermediates are unstable and short-lived. The second step is the nonenzymatic hydrolysis of the enamine/imine intermediates to form 2-ketobutyrate and free ammonia. In the low water environment of the cell, the second step is accelerated by RidA.</text>
</comment>
<comment type="similarity">
    <text evidence="3">Belongs to the serine/threonine dehydratase family.</text>
</comment>
<evidence type="ECO:0000256" key="2">
    <source>
        <dbReference type="ARBA" id="ARBA00001933"/>
    </source>
</evidence>
<dbReference type="AlphaFoldDB" id="A0A3M9MFI6"/>
<dbReference type="InterPro" id="IPR001926">
    <property type="entry name" value="TrpB-like_PALP"/>
</dbReference>
<dbReference type="Gene3D" id="3.40.50.1100">
    <property type="match status" value="2"/>
</dbReference>
<dbReference type="GO" id="GO:0003941">
    <property type="term" value="F:L-serine ammonia-lyase activity"/>
    <property type="evidence" value="ECO:0007669"/>
    <property type="project" value="TreeGrafter"/>
</dbReference>
<evidence type="ECO:0000256" key="7">
    <source>
        <dbReference type="ARBA" id="ARBA00025527"/>
    </source>
</evidence>
<dbReference type="EMBL" id="RJJQ01000004">
    <property type="protein sequence ID" value="RNI23955.1"/>
    <property type="molecule type" value="Genomic_DNA"/>
</dbReference>
<dbReference type="GO" id="GO:0004794">
    <property type="term" value="F:threonine deaminase activity"/>
    <property type="evidence" value="ECO:0007669"/>
    <property type="project" value="UniProtKB-EC"/>
</dbReference>
<evidence type="ECO:0000256" key="5">
    <source>
        <dbReference type="ARBA" id="ARBA00022898"/>
    </source>
</evidence>
<name>A0A3M9MFI6_9MICO</name>
<organism evidence="10 11">
    <name type="scientific">Flexivirga caeni</name>
    <dbReference type="NCBI Taxonomy" id="2294115"/>
    <lineage>
        <taxon>Bacteria</taxon>
        <taxon>Bacillati</taxon>
        <taxon>Actinomycetota</taxon>
        <taxon>Actinomycetes</taxon>
        <taxon>Micrococcales</taxon>
        <taxon>Dermacoccaceae</taxon>
        <taxon>Flexivirga</taxon>
    </lineage>
</organism>
<dbReference type="PANTHER" id="PTHR48078">
    <property type="entry name" value="THREONINE DEHYDRATASE, MITOCHONDRIAL-RELATED"/>
    <property type="match status" value="1"/>
</dbReference>
<dbReference type="PANTHER" id="PTHR48078:SF7">
    <property type="entry name" value="BLL6502 PROTEIN"/>
    <property type="match status" value="1"/>
</dbReference>
<dbReference type="InterPro" id="IPR036052">
    <property type="entry name" value="TrpB-like_PALP_sf"/>
</dbReference>
<accession>A0A3M9MFI6</accession>
<dbReference type="Proteomes" id="UP000271678">
    <property type="component" value="Unassembled WGS sequence"/>
</dbReference>
<comment type="catalytic activity">
    <reaction evidence="1">
        <text>L-threonine = 2-oxobutanoate + NH4(+)</text>
        <dbReference type="Rhea" id="RHEA:22108"/>
        <dbReference type="ChEBI" id="CHEBI:16763"/>
        <dbReference type="ChEBI" id="CHEBI:28938"/>
        <dbReference type="ChEBI" id="CHEBI:57926"/>
        <dbReference type="EC" id="4.3.1.19"/>
    </reaction>
</comment>
<evidence type="ECO:0000259" key="9">
    <source>
        <dbReference type="Pfam" id="PF00291"/>
    </source>
</evidence>
<dbReference type="SUPFAM" id="SSF53686">
    <property type="entry name" value="Tryptophan synthase beta subunit-like PLP-dependent enzymes"/>
    <property type="match status" value="1"/>
</dbReference>
<evidence type="ECO:0000256" key="6">
    <source>
        <dbReference type="ARBA" id="ARBA00023239"/>
    </source>
</evidence>
<comment type="cofactor">
    <cofactor evidence="2">
        <name>pyridoxal 5'-phosphate</name>
        <dbReference type="ChEBI" id="CHEBI:597326"/>
    </cofactor>
</comment>
<feature type="domain" description="Tryptophan synthase beta chain-like PALP" evidence="9">
    <location>
        <begin position="22"/>
        <end position="299"/>
    </location>
</feature>
<comment type="caution">
    <text evidence="10">The sequence shown here is derived from an EMBL/GenBank/DDBJ whole genome shotgun (WGS) entry which is preliminary data.</text>
</comment>